<dbReference type="InterPro" id="IPR003107">
    <property type="entry name" value="HAT"/>
</dbReference>
<evidence type="ECO:0000256" key="4">
    <source>
        <dbReference type="ARBA" id="ARBA00022884"/>
    </source>
</evidence>
<organism evidence="10 11">
    <name type="scientific">Lithospermum erythrorhizon</name>
    <name type="common">Purple gromwell</name>
    <name type="synonym">Lithospermum officinale var. erythrorhizon</name>
    <dbReference type="NCBI Taxonomy" id="34254"/>
    <lineage>
        <taxon>Eukaryota</taxon>
        <taxon>Viridiplantae</taxon>
        <taxon>Streptophyta</taxon>
        <taxon>Embryophyta</taxon>
        <taxon>Tracheophyta</taxon>
        <taxon>Spermatophyta</taxon>
        <taxon>Magnoliopsida</taxon>
        <taxon>eudicotyledons</taxon>
        <taxon>Gunneridae</taxon>
        <taxon>Pentapetalae</taxon>
        <taxon>asterids</taxon>
        <taxon>lamiids</taxon>
        <taxon>Boraginales</taxon>
        <taxon>Boraginaceae</taxon>
        <taxon>Boraginoideae</taxon>
        <taxon>Lithospermeae</taxon>
        <taxon>Lithospermum</taxon>
    </lineage>
</organism>
<gene>
    <name evidence="10" type="ORF">LIER_00634</name>
</gene>
<keyword evidence="5" id="KW-0508">mRNA splicing</keyword>
<feature type="compositionally biased region" description="Acidic residues" evidence="8">
    <location>
        <begin position="39"/>
        <end position="49"/>
    </location>
</feature>
<dbReference type="SUPFAM" id="SSF48452">
    <property type="entry name" value="TPR-like"/>
    <property type="match status" value="1"/>
</dbReference>
<feature type="region of interest" description="Disordered" evidence="8">
    <location>
        <begin position="776"/>
        <end position="869"/>
    </location>
</feature>
<feature type="region of interest" description="Disordered" evidence="8">
    <location>
        <begin position="579"/>
        <end position="651"/>
    </location>
</feature>
<keyword evidence="3" id="KW-0677">Repeat</keyword>
<protein>
    <submittedName>
        <fullName evidence="10">RNA splicing factor</fullName>
    </submittedName>
</protein>
<dbReference type="Gene3D" id="3.30.70.330">
    <property type="match status" value="1"/>
</dbReference>
<dbReference type="GO" id="GO:0003723">
    <property type="term" value="F:RNA binding"/>
    <property type="evidence" value="ECO:0007669"/>
    <property type="project" value="UniProtKB-UniRule"/>
</dbReference>
<reference evidence="10 11" key="1">
    <citation type="submission" date="2024-01" db="EMBL/GenBank/DDBJ databases">
        <title>The complete chloroplast genome sequence of Lithospermum erythrorhizon: insights into the phylogenetic relationship among Boraginaceae species and the maternal lineages of purple gromwells.</title>
        <authorList>
            <person name="Okada T."/>
            <person name="Watanabe K."/>
        </authorList>
    </citation>
    <scope>NUCLEOTIDE SEQUENCE [LARGE SCALE GENOMIC DNA]</scope>
</reference>
<dbReference type="PANTHER" id="PTHR17204">
    <property type="entry name" value="PRE-MRNA PROCESSING PROTEIN PRP39-RELATED"/>
    <property type="match status" value="1"/>
</dbReference>
<dbReference type="InterPro" id="IPR011990">
    <property type="entry name" value="TPR-like_helical_dom_sf"/>
</dbReference>
<evidence type="ECO:0000256" key="1">
    <source>
        <dbReference type="ARBA" id="ARBA00004123"/>
    </source>
</evidence>
<accession>A0AAV3NJK9</accession>
<keyword evidence="4 7" id="KW-0694">RNA-binding</keyword>
<dbReference type="Pfam" id="PF05391">
    <property type="entry name" value="Lsm_interact"/>
    <property type="match status" value="1"/>
</dbReference>
<evidence type="ECO:0000256" key="8">
    <source>
        <dbReference type="SAM" id="MobiDB-lite"/>
    </source>
</evidence>
<dbReference type="PANTHER" id="PTHR17204:SF25">
    <property type="entry name" value="RRM DOMAIN-CONTAINING PROTEIN"/>
    <property type="match status" value="1"/>
</dbReference>
<feature type="region of interest" description="Disordered" evidence="8">
    <location>
        <begin position="1"/>
        <end position="49"/>
    </location>
</feature>
<dbReference type="SMART" id="SM00360">
    <property type="entry name" value="RRM"/>
    <property type="match status" value="1"/>
</dbReference>
<comment type="caution">
    <text evidence="10">The sequence shown here is derived from an EMBL/GenBank/DDBJ whole genome shotgun (WGS) entry which is preliminary data.</text>
</comment>
<feature type="domain" description="RRM" evidence="9">
    <location>
        <begin position="704"/>
        <end position="782"/>
    </location>
</feature>
<sequence>MAENQPIAAASPPPHSTENGVAVESDQPMPEAEISPADSESDSDDEAEEALAKLEIETLESALANNPYDYNSHVQYISVLRKQGELEKLRQAREAMSELFPLSPEMWREWAQDEISVSSRAESYLAVEKLFERGVSDYLSVDLWCDYINFVQEHDTSVNEYSTSGISKARALFERAITASGLHVAEGGRIWELYRKFEQAILLNLQGNDDELREKQIQRIRSLFHRQLSVPLFDVKSTLIAYEAWETEQSTIGINSGDTGCLPSHVATAHKKALDVLSDRMHLEEQISKKDLAESEKLQQYMIYLKLEQSSKDPARVQILFERAITEFPIYSDLWLDYTRYLDRTFKASNIVRKAYHRATRNCPCTGELWVRYLLCLERGRASEGEISSVFEKSLDSRLCTFSSYYEYLDIFLTRVDGLRRRLSEAVKVEEQLDFSVVRDTFQRAVEYLSLPLKDTDELMRMYSYWAYLEFNLAKDPVAARGVWESLLKISGFMLDTWKGYIEMEIQMGHINEARSLYKRCYSKRFPGTGSEDICQAWMRFERERGSLEDFDLAVQKVAPRLEELQLFKLQQEIKSMGSSTDKRGITVENMPREKRKPVSSITDEESPAKRRKDISQKPKENNKQNKKQARDSPGAVKLETHNGTQDQGNNVMQRLSNEKPKFFKDQCTAFLSNLSLKASYASFPGNNDPVYCATVTNQLLVVIRILANLLPLVQATDKDLLNFFSEIGGVIAIRILKDKFTQKSRGLAYVDFSDDAHLIAALAKNKHNLLEKRVSIARSDPQRKNKSAIRSNSRREPDGVNQSSNDPEKGNHQRGDEVPLKGKNTFAIPRTVRPLGVAAEGKQPTKAEGGEEETPKSNDEFRKMFIKT</sequence>
<name>A0AAV3NJK9_LITER</name>
<dbReference type="InterPro" id="IPR008669">
    <property type="entry name" value="LSM_interact"/>
</dbReference>
<feature type="compositionally biased region" description="Basic and acidic residues" evidence="8">
    <location>
        <begin position="807"/>
        <end position="821"/>
    </location>
</feature>
<evidence type="ECO:0000256" key="3">
    <source>
        <dbReference type="ARBA" id="ARBA00022737"/>
    </source>
</evidence>
<proteinExistence type="predicted"/>
<dbReference type="AlphaFoldDB" id="A0AAV3NJK9"/>
<dbReference type="InterPro" id="IPR035979">
    <property type="entry name" value="RBD_domain_sf"/>
</dbReference>
<dbReference type="Proteomes" id="UP001454036">
    <property type="component" value="Unassembled WGS sequence"/>
</dbReference>
<evidence type="ECO:0000256" key="7">
    <source>
        <dbReference type="PROSITE-ProRule" id="PRU00176"/>
    </source>
</evidence>
<dbReference type="PROSITE" id="PS50102">
    <property type="entry name" value="RRM"/>
    <property type="match status" value="1"/>
</dbReference>
<feature type="compositionally biased region" description="Basic and acidic residues" evidence="8">
    <location>
        <begin position="614"/>
        <end position="624"/>
    </location>
</feature>
<dbReference type="GO" id="GO:0008380">
    <property type="term" value="P:RNA splicing"/>
    <property type="evidence" value="ECO:0007669"/>
    <property type="project" value="UniProtKB-KW"/>
</dbReference>
<dbReference type="EMBL" id="BAABME010000050">
    <property type="protein sequence ID" value="GAA0139001.1"/>
    <property type="molecule type" value="Genomic_DNA"/>
</dbReference>
<dbReference type="Pfam" id="PF05843">
    <property type="entry name" value="Suf"/>
    <property type="match status" value="1"/>
</dbReference>
<keyword evidence="6" id="KW-0539">Nucleus</keyword>
<evidence type="ECO:0000256" key="6">
    <source>
        <dbReference type="ARBA" id="ARBA00023242"/>
    </source>
</evidence>
<dbReference type="Pfam" id="PF00076">
    <property type="entry name" value="RRM_1"/>
    <property type="match status" value="1"/>
</dbReference>
<dbReference type="GO" id="GO:0005634">
    <property type="term" value="C:nucleus"/>
    <property type="evidence" value="ECO:0007669"/>
    <property type="project" value="UniProtKB-SubCell"/>
</dbReference>
<dbReference type="SMART" id="SM00386">
    <property type="entry name" value="HAT"/>
    <property type="match status" value="9"/>
</dbReference>
<evidence type="ECO:0000313" key="10">
    <source>
        <dbReference type="EMBL" id="GAA0139001.1"/>
    </source>
</evidence>
<evidence type="ECO:0000256" key="5">
    <source>
        <dbReference type="ARBA" id="ARBA00023187"/>
    </source>
</evidence>
<dbReference type="InterPro" id="IPR012677">
    <property type="entry name" value="Nucleotide-bd_a/b_plait_sf"/>
</dbReference>
<feature type="compositionally biased region" description="Basic and acidic residues" evidence="8">
    <location>
        <begin position="844"/>
        <end position="869"/>
    </location>
</feature>
<keyword evidence="2" id="KW-0507">mRNA processing</keyword>
<dbReference type="InterPro" id="IPR008847">
    <property type="entry name" value="Suf"/>
</dbReference>
<evidence type="ECO:0000313" key="11">
    <source>
        <dbReference type="Proteomes" id="UP001454036"/>
    </source>
</evidence>
<evidence type="ECO:0000259" key="9">
    <source>
        <dbReference type="PROSITE" id="PS50102"/>
    </source>
</evidence>
<dbReference type="InterPro" id="IPR000504">
    <property type="entry name" value="RRM_dom"/>
</dbReference>
<feature type="compositionally biased region" description="Polar residues" evidence="8">
    <location>
        <begin position="642"/>
        <end position="651"/>
    </location>
</feature>
<evidence type="ECO:0000256" key="2">
    <source>
        <dbReference type="ARBA" id="ARBA00022664"/>
    </source>
</evidence>
<dbReference type="GO" id="GO:0006397">
    <property type="term" value="P:mRNA processing"/>
    <property type="evidence" value="ECO:0007669"/>
    <property type="project" value="UniProtKB-KW"/>
</dbReference>
<keyword evidence="11" id="KW-1185">Reference proteome</keyword>
<dbReference type="SUPFAM" id="SSF54928">
    <property type="entry name" value="RNA-binding domain, RBD"/>
    <property type="match status" value="1"/>
</dbReference>
<comment type="subcellular location">
    <subcellularLocation>
        <location evidence="1">Nucleus</location>
    </subcellularLocation>
</comment>
<dbReference type="Gene3D" id="1.25.40.10">
    <property type="entry name" value="Tetratricopeptide repeat domain"/>
    <property type="match status" value="2"/>
</dbReference>